<dbReference type="eggNOG" id="ENOG502ZBJ7">
    <property type="taxonomic scope" value="Bacteria"/>
</dbReference>
<proteinExistence type="predicted"/>
<sequence>MDLTALQSALASAGGVVTEMAPGQWQIEAEQWRLLVLTSVERDWLRAMIPIMPEAEALPLAAQLLDASFDRTREARFALQNGVLWAVFQHRLSTLNAEDLQSALSQLLQLHTYGTFEELAEAKLKAIVLGLQGQQKSLEEAYQMLERLYDEGVLGDLGSSREEREKVLQVWRQKLARLWQQTDYPQN</sequence>
<evidence type="ECO:0000313" key="2">
    <source>
        <dbReference type="Proteomes" id="UP000017396"/>
    </source>
</evidence>
<dbReference type="SUPFAM" id="SSF69635">
    <property type="entry name" value="Type III secretory system chaperone-like"/>
    <property type="match status" value="1"/>
</dbReference>
<dbReference type="EMBL" id="CP003587">
    <property type="protein sequence ID" value="AGY58123.1"/>
    <property type="molecule type" value="Genomic_DNA"/>
</dbReference>
<dbReference type="AlphaFoldDB" id="U5QGV2"/>
<keyword evidence="2" id="KW-1185">Reference proteome</keyword>
<dbReference type="KEGG" id="glj:GKIL_1877"/>
<reference evidence="1 2" key="1">
    <citation type="journal article" date="2013" name="PLoS ONE">
        <title>Cultivation and Complete Genome Sequencing of Gloeobacter kilaueensis sp. nov., from a Lava Cave in Kilauea Caldera, Hawai'i.</title>
        <authorList>
            <person name="Saw J.H."/>
            <person name="Schatz M."/>
            <person name="Brown M.V."/>
            <person name="Kunkel D.D."/>
            <person name="Foster J.S."/>
            <person name="Shick H."/>
            <person name="Christensen S."/>
            <person name="Hou S."/>
            <person name="Wan X."/>
            <person name="Donachie S.P."/>
        </authorList>
    </citation>
    <scope>NUCLEOTIDE SEQUENCE [LARGE SCALE GENOMIC DNA]</scope>
    <source>
        <strain evidence="2">JS</strain>
    </source>
</reference>
<protein>
    <submittedName>
        <fullName evidence="1">Uncharacterized protein</fullName>
    </submittedName>
</protein>
<organism evidence="1 2">
    <name type="scientific">Gloeobacter kilaueensis (strain ATCC BAA-2537 / CCAP 1431/1 / ULC 316 / JS1)</name>
    <dbReference type="NCBI Taxonomy" id="1183438"/>
    <lineage>
        <taxon>Bacteria</taxon>
        <taxon>Bacillati</taxon>
        <taxon>Cyanobacteriota</taxon>
        <taxon>Cyanophyceae</taxon>
        <taxon>Gloeobacterales</taxon>
        <taxon>Gloeobacteraceae</taxon>
        <taxon>Gloeobacter</taxon>
    </lineage>
</organism>
<name>U5QGV2_GLOK1</name>
<evidence type="ECO:0000313" key="1">
    <source>
        <dbReference type="EMBL" id="AGY58123.1"/>
    </source>
</evidence>
<dbReference type="Gene3D" id="3.30.1460.10">
    <property type="match status" value="1"/>
</dbReference>
<dbReference type="STRING" id="1183438.GKIL_1877"/>
<accession>U5QGV2</accession>
<dbReference type="Proteomes" id="UP000017396">
    <property type="component" value="Chromosome"/>
</dbReference>
<dbReference type="RefSeq" id="WP_023173248.1">
    <property type="nucleotide sequence ID" value="NC_022600.1"/>
</dbReference>
<gene>
    <name evidence="1" type="ORF">GKIL_1877</name>
</gene>
<dbReference type="HOGENOM" id="CLU_1431857_0_0_3"/>